<keyword evidence="2" id="KW-1185">Reference proteome</keyword>
<organism evidence="1 2">
    <name type="scientific">Pseudonocardia charpentierae</name>
    <dbReference type="NCBI Taxonomy" id="3075545"/>
    <lineage>
        <taxon>Bacteria</taxon>
        <taxon>Bacillati</taxon>
        <taxon>Actinomycetota</taxon>
        <taxon>Actinomycetes</taxon>
        <taxon>Pseudonocardiales</taxon>
        <taxon>Pseudonocardiaceae</taxon>
        <taxon>Pseudonocardia</taxon>
    </lineage>
</organism>
<proteinExistence type="predicted"/>
<accession>A0ABU2NE71</accession>
<dbReference type="Proteomes" id="UP001183202">
    <property type="component" value="Unassembled WGS sequence"/>
</dbReference>
<protein>
    <submittedName>
        <fullName evidence="1">Uncharacterized protein</fullName>
    </submittedName>
</protein>
<dbReference type="RefSeq" id="WP_311558768.1">
    <property type="nucleotide sequence ID" value="NZ_JAVREJ010000017.1"/>
</dbReference>
<comment type="caution">
    <text evidence="1">The sequence shown here is derived from an EMBL/GenBank/DDBJ whole genome shotgun (WGS) entry which is preliminary data.</text>
</comment>
<evidence type="ECO:0000313" key="1">
    <source>
        <dbReference type="EMBL" id="MDT0352260.1"/>
    </source>
</evidence>
<name>A0ABU2NE71_9PSEU</name>
<sequence length="72" mass="7823">MTDDHNNELDLVVCPECAAPAEVVDRFAVPSTHGPVEHVKVQCLGRHWFLLPVAALAPVRTVSPTVRTGPVR</sequence>
<reference evidence="2" key="1">
    <citation type="submission" date="2023-07" db="EMBL/GenBank/DDBJ databases">
        <title>30 novel species of actinomycetes from the DSMZ collection.</title>
        <authorList>
            <person name="Nouioui I."/>
        </authorList>
    </citation>
    <scope>NUCLEOTIDE SEQUENCE [LARGE SCALE GENOMIC DNA]</scope>
    <source>
        <strain evidence="2">DSM 45834</strain>
    </source>
</reference>
<evidence type="ECO:0000313" key="2">
    <source>
        <dbReference type="Proteomes" id="UP001183202"/>
    </source>
</evidence>
<gene>
    <name evidence="1" type="ORF">RM445_22270</name>
</gene>
<dbReference type="EMBL" id="JAVREJ010000017">
    <property type="protein sequence ID" value="MDT0352260.1"/>
    <property type="molecule type" value="Genomic_DNA"/>
</dbReference>